<reference evidence="1 2" key="1">
    <citation type="submission" date="2014-12" db="EMBL/GenBank/DDBJ databases">
        <title>Draft genome sequence of Terrisporobacter sp. 08-306576, isolated from the blood culture of a bacteremia patient.</title>
        <authorList>
            <person name="Lund L.C."/>
            <person name="Sydenham T.V."/>
            <person name="Hogh S.V."/>
            <person name="Skov M.N."/>
            <person name="Kemp M."/>
            <person name="Justesen U.S."/>
        </authorList>
    </citation>
    <scope>NUCLEOTIDE SEQUENCE [LARGE SCALE GENOMIC DNA]</scope>
    <source>
        <strain evidence="1 2">08-306576</strain>
    </source>
</reference>
<keyword evidence="2" id="KW-1185">Reference proteome</keyword>
<name>A0A0B3VU28_9FIRM</name>
<accession>A0A0B3VU28</accession>
<dbReference type="Proteomes" id="UP000031189">
    <property type="component" value="Unassembled WGS sequence"/>
</dbReference>
<gene>
    <name evidence="1" type="ORF">QX51_15295</name>
</gene>
<evidence type="ECO:0000313" key="1">
    <source>
        <dbReference type="EMBL" id="KHS56134.1"/>
    </source>
</evidence>
<dbReference type="AlphaFoldDB" id="A0A0B3VU28"/>
<comment type="caution">
    <text evidence="1">The sequence shown here is derived from an EMBL/GenBank/DDBJ whole genome shotgun (WGS) entry which is preliminary data.</text>
</comment>
<dbReference type="EMBL" id="JWHR01000121">
    <property type="protein sequence ID" value="KHS56134.1"/>
    <property type="molecule type" value="Genomic_DNA"/>
</dbReference>
<dbReference type="STRING" id="1577792.QX51_15295"/>
<protein>
    <submittedName>
        <fullName evidence="1">Uncharacterized protein</fullName>
    </submittedName>
</protein>
<sequence>MIVLMKLLSKTSEYVVYLYGKDEDDLDGQIKLSLKDPSKYEILKESKIGKIGTLRAISKLQKAIKNNDIKEKISYQS</sequence>
<proteinExistence type="predicted"/>
<evidence type="ECO:0000313" key="2">
    <source>
        <dbReference type="Proteomes" id="UP000031189"/>
    </source>
</evidence>
<organism evidence="1 2">
    <name type="scientific">Terrisporobacter othiniensis</name>
    <dbReference type="NCBI Taxonomy" id="1577792"/>
    <lineage>
        <taxon>Bacteria</taxon>
        <taxon>Bacillati</taxon>
        <taxon>Bacillota</taxon>
        <taxon>Clostridia</taxon>
        <taxon>Peptostreptococcales</taxon>
        <taxon>Peptostreptococcaceae</taxon>
        <taxon>Terrisporobacter</taxon>
    </lineage>
</organism>